<evidence type="ECO:0000256" key="1">
    <source>
        <dbReference type="SAM" id="MobiDB-lite"/>
    </source>
</evidence>
<keyword evidence="2" id="KW-0812">Transmembrane</keyword>
<name>A0A927EVI4_9ACTN</name>
<dbReference type="EMBL" id="JACXYU010000001">
    <property type="protein sequence ID" value="MBD3930251.1"/>
    <property type="molecule type" value="Genomic_DNA"/>
</dbReference>
<feature type="compositionally biased region" description="Basic and acidic residues" evidence="1">
    <location>
        <begin position="139"/>
        <end position="160"/>
    </location>
</feature>
<feature type="transmembrane region" description="Helical" evidence="2">
    <location>
        <begin position="35"/>
        <end position="68"/>
    </location>
</feature>
<protein>
    <submittedName>
        <fullName evidence="3">Uncharacterized protein</fullName>
    </submittedName>
</protein>
<organism evidence="3 4">
    <name type="scientific">Streptomyces chumphonensis</name>
    <dbReference type="NCBI Taxonomy" id="1214925"/>
    <lineage>
        <taxon>Bacteria</taxon>
        <taxon>Bacillati</taxon>
        <taxon>Actinomycetota</taxon>
        <taxon>Actinomycetes</taxon>
        <taxon>Kitasatosporales</taxon>
        <taxon>Streptomycetaceae</taxon>
        <taxon>Streptomyces</taxon>
    </lineage>
</organism>
<dbReference type="AlphaFoldDB" id="A0A927EVI4"/>
<feature type="compositionally biased region" description="Low complexity" evidence="1">
    <location>
        <begin position="360"/>
        <end position="391"/>
    </location>
</feature>
<keyword evidence="2" id="KW-1133">Transmembrane helix</keyword>
<feature type="compositionally biased region" description="Gly residues" evidence="1">
    <location>
        <begin position="194"/>
        <end position="207"/>
    </location>
</feature>
<proteinExistence type="predicted"/>
<feature type="transmembrane region" description="Helical" evidence="2">
    <location>
        <begin position="6"/>
        <end position="23"/>
    </location>
</feature>
<evidence type="ECO:0000313" key="3">
    <source>
        <dbReference type="EMBL" id="MBD3930251.1"/>
    </source>
</evidence>
<evidence type="ECO:0000313" key="4">
    <source>
        <dbReference type="Proteomes" id="UP000632289"/>
    </source>
</evidence>
<feature type="compositionally biased region" description="Low complexity" evidence="1">
    <location>
        <begin position="262"/>
        <end position="272"/>
    </location>
</feature>
<feature type="compositionally biased region" description="Low complexity" evidence="1">
    <location>
        <begin position="292"/>
        <end position="305"/>
    </location>
</feature>
<sequence>MGWTVLYILFGVVALWLLGEVLLQYKARLRWRLTAFFGFLTVVLGVLLGSVPVIALGTAAFAVGQFLVTLSFRRGFDHGWALENVPGTRRRRAKDGSDPDAPPRPADAPPVLEVSELEETAAYRMEPLPEEDTGQYGVYDRDAADGGDGHGGEAGRREQPEADPYAAAPPDPYATPGGYGYDGGYESGYGYDGGYGTPYGTPQGPGGAPDPLGDSGEHRYASAGYAQDTPGFPADPYTGDHRDDRSYGGGYPTPAPQSETGAYASYASYDGYQGDGGGQGDLYGYPAPPAPGGYDPLGGPDPLGGFSAQGGHPSGGYDTGGYETYGYPTPPPAQEPAAYGRYPEEPGSWAEVPHQRDAAAPHAAPEQQPYPYQDGYDYDYGYPAPGQQPRN</sequence>
<comment type="caution">
    <text evidence="3">The sequence shown here is derived from an EMBL/GenBank/DDBJ whole genome shotgun (WGS) entry which is preliminary data.</text>
</comment>
<accession>A0A927EVI4</accession>
<dbReference type="RefSeq" id="WP_191207545.1">
    <property type="nucleotide sequence ID" value="NZ_BAABKL010000039.1"/>
</dbReference>
<reference evidence="3" key="1">
    <citation type="submission" date="2020-09" db="EMBL/GenBank/DDBJ databases">
        <title>Secondary metabolite and genome analysis of marine Streptomyces chumphonensis KK1-2T.</title>
        <authorList>
            <person name="Phongsopitanun W."/>
            <person name="Kanchanasin P."/>
            <person name="Pittayakhajonwut P."/>
            <person name="Suwanborirux K."/>
            <person name="Tanasupawat S."/>
        </authorList>
    </citation>
    <scope>NUCLEOTIDE SEQUENCE</scope>
    <source>
        <strain evidence="3">KK1-2</strain>
    </source>
</reference>
<feature type="region of interest" description="Disordered" evidence="1">
    <location>
        <begin position="194"/>
        <end position="391"/>
    </location>
</feature>
<feature type="region of interest" description="Disordered" evidence="1">
    <location>
        <begin position="87"/>
        <end position="180"/>
    </location>
</feature>
<gene>
    <name evidence="3" type="ORF">IF129_01505</name>
</gene>
<keyword evidence="2" id="KW-0472">Membrane</keyword>
<evidence type="ECO:0000256" key="2">
    <source>
        <dbReference type="SAM" id="Phobius"/>
    </source>
</evidence>
<keyword evidence="4" id="KW-1185">Reference proteome</keyword>
<dbReference type="Proteomes" id="UP000632289">
    <property type="component" value="Unassembled WGS sequence"/>
</dbReference>